<sequence>MANSAEDEKCPKWKTFPVGQQKTRRDLIKAATVGPTRLVLISYNTSLSHRRQPLSFTSAGILLRPTRVAYKRKYRRKLFWFPFTYKRSRVKACEDLFLVEAFSCIAGAFGLQFDVYLILISSKSDA</sequence>
<dbReference type="AlphaFoldDB" id="A0A2I0IX17"/>
<name>A0A2I0IX17_PUNGR</name>
<dbReference type="Proteomes" id="UP000233551">
    <property type="component" value="Unassembled WGS sequence"/>
</dbReference>
<proteinExistence type="predicted"/>
<protein>
    <submittedName>
        <fullName evidence="2">Uncharacterized protein</fullName>
    </submittedName>
</protein>
<accession>A0A2I0IX17</accession>
<keyword evidence="3" id="KW-1185">Reference proteome</keyword>
<keyword evidence="1" id="KW-0812">Transmembrane</keyword>
<dbReference type="EMBL" id="PGOL01002375">
    <property type="protein sequence ID" value="PKI48562.1"/>
    <property type="molecule type" value="Genomic_DNA"/>
</dbReference>
<evidence type="ECO:0000313" key="3">
    <source>
        <dbReference type="Proteomes" id="UP000233551"/>
    </source>
</evidence>
<evidence type="ECO:0000313" key="2">
    <source>
        <dbReference type="EMBL" id="PKI48562.1"/>
    </source>
</evidence>
<comment type="caution">
    <text evidence="2">The sequence shown here is derived from an EMBL/GenBank/DDBJ whole genome shotgun (WGS) entry which is preliminary data.</text>
</comment>
<organism evidence="2 3">
    <name type="scientific">Punica granatum</name>
    <name type="common">Pomegranate</name>
    <dbReference type="NCBI Taxonomy" id="22663"/>
    <lineage>
        <taxon>Eukaryota</taxon>
        <taxon>Viridiplantae</taxon>
        <taxon>Streptophyta</taxon>
        <taxon>Embryophyta</taxon>
        <taxon>Tracheophyta</taxon>
        <taxon>Spermatophyta</taxon>
        <taxon>Magnoliopsida</taxon>
        <taxon>eudicotyledons</taxon>
        <taxon>Gunneridae</taxon>
        <taxon>Pentapetalae</taxon>
        <taxon>rosids</taxon>
        <taxon>malvids</taxon>
        <taxon>Myrtales</taxon>
        <taxon>Lythraceae</taxon>
        <taxon>Punica</taxon>
    </lineage>
</organism>
<keyword evidence="1" id="KW-1133">Transmembrane helix</keyword>
<reference evidence="2 3" key="1">
    <citation type="submission" date="2017-11" db="EMBL/GenBank/DDBJ databases">
        <title>De-novo sequencing of pomegranate (Punica granatum L.) genome.</title>
        <authorList>
            <person name="Akparov Z."/>
            <person name="Amiraslanov A."/>
            <person name="Hajiyeva S."/>
            <person name="Abbasov M."/>
            <person name="Kaur K."/>
            <person name="Hamwieh A."/>
            <person name="Solovyev V."/>
            <person name="Salamov A."/>
            <person name="Braich B."/>
            <person name="Kosarev P."/>
            <person name="Mahmoud A."/>
            <person name="Hajiyev E."/>
            <person name="Babayeva S."/>
            <person name="Izzatullayeva V."/>
            <person name="Mammadov A."/>
            <person name="Mammadov A."/>
            <person name="Sharifova S."/>
            <person name="Ojaghi J."/>
            <person name="Eynullazada K."/>
            <person name="Bayramov B."/>
            <person name="Abdulazimova A."/>
            <person name="Shahmuradov I."/>
        </authorList>
    </citation>
    <scope>NUCLEOTIDE SEQUENCE [LARGE SCALE GENOMIC DNA]</scope>
    <source>
        <strain evidence="3">cv. AG2017</strain>
        <tissue evidence="2">Leaf</tissue>
    </source>
</reference>
<keyword evidence="1" id="KW-0472">Membrane</keyword>
<gene>
    <name evidence="2" type="ORF">CRG98_031044</name>
</gene>
<feature type="transmembrane region" description="Helical" evidence="1">
    <location>
        <begin position="96"/>
        <end position="119"/>
    </location>
</feature>
<evidence type="ECO:0000256" key="1">
    <source>
        <dbReference type="SAM" id="Phobius"/>
    </source>
</evidence>